<keyword evidence="1" id="KW-0812">Transmembrane</keyword>
<keyword evidence="1" id="KW-1133">Transmembrane helix</keyword>
<protein>
    <submittedName>
        <fullName evidence="2">Uncharacterized protein</fullName>
    </submittedName>
</protein>
<evidence type="ECO:0000256" key="1">
    <source>
        <dbReference type="SAM" id="Phobius"/>
    </source>
</evidence>
<dbReference type="EMBL" id="CP011267">
    <property type="protein sequence ID" value="AKG92394.1"/>
    <property type="molecule type" value="Genomic_DNA"/>
</dbReference>
<dbReference type="InParanoid" id="A0A0F7IJJ2"/>
<keyword evidence="1" id="KW-0472">Membrane</keyword>
<keyword evidence="3" id="KW-1185">Reference proteome</keyword>
<evidence type="ECO:0000313" key="3">
    <source>
        <dbReference type="Proteomes" id="UP000034723"/>
    </source>
</evidence>
<proteinExistence type="predicted"/>
<reference evidence="2 3" key="1">
    <citation type="submission" date="2015-04" db="EMBL/GenBank/DDBJ databases">
        <title>The complete genome sequence of the hyperthermophilic, obligate iron-reducing archaeon Geoglobus ahangari strain 234T.</title>
        <authorList>
            <person name="Manzella M.P."/>
            <person name="Holmes D.E."/>
            <person name="Rocheleau J.M."/>
            <person name="Chung A."/>
            <person name="Reguera G."/>
            <person name="Kashefi K."/>
        </authorList>
    </citation>
    <scope>NUCLEOTIDE SEQUENCE [LARGE SCALE GENOMIC DNA]</scope>
    <source>
        <strain evidence="2 3">234</strain>
    </source>
</reference>
<gene>
    <name evidence="2" type="ORF">GAH_00250</name>
</gene>
<sequence>MRRQHTEFAVLLALFVVLELLLDALAGDWLKQWIQQHFGTIPAALGFVAVLALIWVRVSKYEALAGMSGRKKGKGGKRKKG</sequence>
<organism evidence="2 3">
    <name type="scientific">Geoglobus ahangari</name>
    <dbReference type="NCBI Taxonomy" id="113653"/>
    <lineage>
        <taxon>Archaea</taxon>
        <taxon>Methanobacteriati</taxon>
        <taxon>Methanobacteriota</taxon>
        <taxon>Archaeoglobi</taxon>
        <taxon>Archaeoglobales</taxon>
        <taxon>Archaeoglobaceae</taxon>
        <taxon>Geoglobus</taxon>
    </lineage>
</organism>
<dbReference type="KEGG" id="gah:GAH_00250"/>
<dbReference type="GeneID" id="24802837"/>
<accession>A0A0F7IJJ2</accession>
<evidence type="ECO:0000313" key="2">
    <source>
        <dbReference type="EMBL" id="AKG92394.1"/>
    </source>
</evidence>
<dbReference type="HOGENOM" id="CLU_174503_0_0_2"/>
<dbReference type="Proteomes" id="UP000034723">
    <property type="component" value="Chromosome"/>
</dbReference>
<name>A0A0F7IJJ2_9EURY</name>
<dbReference type="RefSeq" id="WP_048094332.1">
    <property type="nucleotide sequence ID" value="NZ_CP011267.1"/>
</dbReference>
<feature type="transmembrane region" description="Helical" evidence="1">
    <location>
        <begin position="36"/>
        <end position="58"/>
    </location>
</feature>
<dbReference type="STRING" id="113653.GAH_00250"/>
<dbReference type="AlphaFoldDB" id="A0A0F7IJJ2"/>